<evidence type="ECO:0000259" key="6">
    <source>
        <dbReference type="PROSITE" id="PS00463"/>
    </source>
</evidence>
<keyword evidence="3" id="KW-0238">DNA-binding</keyword>
<feature type="domain" description="Zn(2)-C6 fungal-type" evidence="6">
    <location>
        <begin position="15"/>
        <end position="47"/>
    </location>
</feature>
<comment type="caution">
    <text evidence="7">The sequence shown here is derived from an EMBL/GenBank/DDBJ whole genome shotgun (WGS) entry which is preliminary data.</text>
</comment>
<comment type="subcellular location">
    <subcellularLocation>
        <location evidence="1">Nucleus</location>
    </subcellularLocation>
</comment>
<keyword evidence="4" id="KW-0804">Transcription</keyword>
<dbReference type="EMBL" id="JAVLET010000012">
    <property type="protein sequence ID" value="KAL0466447.1"/>
    <property type="molecule type" value="Genomic_DNA"/>
</dbReference>
<dbReference type="InterPro" id="IPR051089">
    <property type="entry name" value="prtT"/>
</dbReference>
<keyword evidence="5" id="KW-0539">Nucleus</keyword>
<dbReference type="InterPro" id="IPR001138">
    <property type="entry name" value="Zn2Cys6_DnaBD"/>
</dbReference>
<keyword evidence="8" id="KW-1185">Reference proteome</keyword>
<protein>
    <recommendedName>
        <fullName evidence="6">Zn(2)-C6 fungal-type domain-containing protein</fullName>
    </recommendedName>
</protein>
<dbReference type="Proteomes" id="UP001451303">
    <property type="component" value="Unassembled WGS sequence"/>
</dbReference>
<evidence type="ECO:0000313" key="7">
    <source>
        <dbReference type="EMBL" id="KAL0466447.1"/>
    </source>
</evidence>
<name>A0ABR3D162_NEUIN</name>
<evidence type="ECO:0000313" key="8">
    <source>
        <dbReference type="Proteomes" id="UP001451303"/>
    </source>
</evidence>
<evidence type="ECO:0000256" key="3">
    <source>
        <dbReference type="ARBA" id="ARBA00023125"/>
    </source>
</evidence>
<dbReference type="PANTHER" id="PTHR31845">
    <property type="entry name" value="FINGER DOMAIN PROTEIN, PUTATIVE-RELATED"/>
    <property type="match status" value="1"/>
</dbReference>
<reference evidence="7 8" key="1">
    <citation type="submission" date="2023-09" db="EMBL/GenBank/DDBJ databases">
        <title>Multi-omics analysis of a traditional fermented food reveals byproduct-associated fungal strains for waste-to-food upcycling.</title>
        <authorList>
            <consortium name="Lawrence Berkeley National Laboratory"/>
            <person name="Rekdal V.M."/>
            <person name="Villalobos-Escobedo J.M."/>
            <person name="Rodriguez-Valeron N."/>
            <person name="Garcia M.O."/>
            <person name="Vasquez D.P."/>
            <person name="Damayanti I."/>
            <person name="Sorensen P.M."/>
            <person name="Baidoo E.E."/>
            <person name="De Carvalho A.C."/>
            <person name="Riley R."/>
            <person name="Lipzen A."/>
            <person name="He G."/>
            <person name="Yan M."/>
            <person name="Haridas S."/>
            <person name="Daum C."/>
            <person name="Yoshinaga Y."/>
            <person name="Ng V."/>
            <person name="Grigoriev I.V."/>
            <person name="Munk R."/>
            <person name="Nuraida L."/>
            <person name="Wijaya C.H."/>
            <person name="Morales P.-C."/>
            <person name="Keasling J.D."/>
        </authorList>
    </citation>
    <scope>NUCLEOTIDE SEQUENCE [LARGE SCALE GENOMIC DNA]</scope>
    <source>
        <strain evidence="7 8">FGSC 2613</strain>
    </source>
</reference>
<dbReference type="PROSITE" id="PS00463">
    <property type="entry name" value="ZN2_CY6_FUNGAL_1"/>
    <property type="match status" value="1"/>
</dbReference>
<gene>
    <name evidence="7" type="ORF">QR685DRAFT_450468</name>
</gene>
<evidence type="ECO:0000256" key="1">
    <source>
        <dbReference type="ARBA" id="ARBA00004123"/>
    </source>
</evidence>
<proteinExistence type="predicted"/>
<dbReference type="CDD" id="cd12148">
    <property type="entry name" value="fungal_TF_MHR"/>
    <property type="match status" value="1"/>
</dbReference>
<evidence type="ECO:0000256" key="5">
    <source>
        <dbReference type="ARBA" id="ARBA00023242"/>
    </source>
</evidence>
<accession>A0ABR3D162</accession>
<organism evidence="7 8">
    <name type="scientific">Neurospora intermedia</name>
    <dbReference type="NCBI Taxonomy" id="5142"/>
    <lineage>
        <taxon>Eukaryota</taxon>
        <taxon>Fungi</taxon>
        <taxon>Dikarya</taxon>
        <taxon>Ascomycota</taxon>
        <taxon>Pezizomycotina</taxon>
        <taxon>Sordariomycetes</taxon>
        <taxon>Sordariomycetidae</taxon>
        <taxon>Sordariales</taxon>
        <taxon>Sordariaceae</taxon>
        <taxon>Neurospora</taxon>
    </lineage>
</organism>
<evidence type="ECO:0000256" key="4">
    <source>
        <dbReference type="ARBA" id="ARBA00023163"/>
    </source>
</evidence>
<dbReference type="PANTHER" id="PTHR31845:SF10">
    <property type="entry name" value="ZN(II)2CYS6 TRANSCRIPTION FACTOR (EUROFUNG)"/>
    <property type="match status" value="1"/>
</dbReference>
<evidence type="ECO:0000256" key="2">
    <source>
        <dbReference type="ARBA" id="ARBA00023015"/>
    </source>
</evidence>
<keyword evidence="2" id="KW-0805">Transcription regulation</keyword>
<sequence>MNKTKSNQTTKWGTACAQCAAAKAKCSRTSETRGSKCDRCERLLKTCTERIQGSRKQRQSSTARKEYLYASSSLYVDTDGSLSPPSTTSTADFTSTSIDNLAADISLQQAPLKSATSSPLLSITLSPPPALGTSVPIFDNLQNCPCSPSKPTTDEDTLQTFLTQIQPTFPFILVPSNVDSQALAVERPVLMSAIRLAAATTFTATTNVSKSTLLSQVYQFVNHVSSMVMLSGERTLEMLMAAVMVLGRWRWWCEQHRGAFNSLLGIAEGLVQDLGLNCNPRQMKEEENMVTDIEKRLLLGVWYLRSCSHQQSSRLTWSTASKISKCRASFPTKCSFKPSRSNILRKGYKD</sequence>